<evidence type="ECO:0000256" key="3">
    <source>
        <dbReference type="ARBA" id="ARBA00023163"/>
    </source>
</evidence>
<dbReference type="InterPro" id="IPR036286">
    <property type="entry name" value="LexA/Signal_pep-like_sf"/>
</dbReference>
<dbReference type="InterPro" id="IPR010982">
    <property type="entry name" value="Lambda_DNA-bd_dom_sf"/>
</dbReference>
<dbReference type="CDD" id="cd06462">
    <property type="entry name" value="Peptidase_S24_S26"/>
    <property type="match status" value="1"/>
</dbReference>
<name>A0ABW3TTI8_9BACL</name>
<dbReference type="RefSeq" id="WP_381479707.1">
    <property type="nucleotide sequence ID" value="NZ_JBHTLT010000014.1"/>
</dbReference>
<keyword evidence="6" id="KW-1185">Reference proteome</keyword>
<gene>
    <name evidence="5" type="ORF">ACFQ38_02530</name>
</gene>
<keyword evidence="3" id="KW-0804">Transcription</keyword>
<evidence type="ECO:0000313" key="5">
    <source>
        <dbReference type="EMBL" id="MFD1204005.1"/>
    </source>
</evidence>
<dbReference type="SMART" id="SM00530">
    <property type="entry name" value="HTH_XRE"/>
    <property type="match status" value="1"/>
</dbReference>
<dbReference type="SUPFAM" id="SSF47413">
    <property type="entry name" value="lambda repressor-like DNA-binding domains"/>
    <property type="match status" value="1"/>
</dbReference>
<dbReference type="InterPro" id="IPR001387">
    <property type="entry name" value="Cro/C1-type_HTH"/>
</dbReference>
<evidence type="ECO:0000256" key="1">
    <source>
        <dbReference type="ARBA" id="ARBA00023015"/>
    </source>
</evidence>
<organism evidence="5 6">
    <name type="scientific">Sporosarcina contaminans</name>
    <dbReference type="NCBI Taxonomy" id="633403"/>
    <lineage>
        <taxon>Bacteria</taxon>
        <taxon>Bacillati</taxon>
        <taxon>Bacillota</taxon>
        <taxon>Bacilli</taxon>
        <taxon>Bacillales</taxon>
        <taxon>Caryophanaceae</taxon>
        <taxon>Sporosarcina</taxon>
    </lineage>
</organism>
<dbReference type="Pfam" id="PF00717">
    <property type="entry name" value="Peptidase_S24"/>
    <property type="match status" value="1"/>
</dbReference>
<keyword evidence="2" id="KW-0238">DNA-binding</keyword>
<dbReference type="Gene3D" id="2.10.109.10">
    <property type="entry name" value="Umud Fragment, subunit A"/>
    <property type="match status" value="1"/>
</dbReference>
<dbReference type="Gene3D" id="1.10.260.40">
    <property type="entry name" value="lambda repressor-like DNA-binding domains"/>
    <property type="match status" value="1"/>
</dbReference>
<comment type="caution">
    <text evidence="5">The sequence shown here is derived from an EMBL/GenBank/DDBJ whole genome shotgun (WGS) entry which is preliminary data.</text>
</comment>
<reference evidence="6" key="1">
    <citation type="journal article" date="2019" name="Int. J. Syst. Evol. Microbiol.">
        <title>The Global Catalogue of Microorganisms (GCM) 10K type strain sequencing project: providing services to taxonomists for standard genome sequencing and annotation.</title>
        <authorList>
            <consortium name="The Broad Institute Genomics Platform"/>
            <consortium name="The Broad Institute Genome Sequencing Center for Infectious Disease"/>
            <person name="Wu L."/>
            <person name="Ma J."/>
        </authorList>
    </citation>
    <scope>NUCLEOTIDE SEQUENCE [LARGE SCALE GENOMIC DNA]</scope>
    <source>
        <strain evidence="6">CCUG 53915</strain>
    </source>
</reference>
<evidence type="ECO:0000256" key="2">
    <source>
        <dbReference type="ARBA" id="ARBA00023125"/>
    </source>
</evidence>
<dbReference type="EMBL" id="JBHTLT010000014">
    <property type="protein sequence ID" value="MFD1204005.1"/>
    <property type="molecule type" value="Genomic_DNA"/>
</dbReference>
<protein>
    <submittedName>
        <fullName evidence="5">Helix-turn-helix domain-containing protein</fullName>
    </submittedName>
</protein>
<dbReference type="SUPFAM" id="SSF51306">
    <property type="entry name" value="LexA/Signal peptidase"/>
    <property type="match status" value="1"/>
</dbReference>
<sequence length="211" mass="24039">MNFGERLKQIRIRRGMTLLEVAEKLGKTEATIQRYESGNIKNPKSDTIQELAEVYNVNPAYLMGWEENQYSNLIAETSYPYITTPISAGDPEVVEAVERLDNLSIPDSVMGRYAGQSGIHLMRVNGESMNRIIPNGSLIAVKKMPIDNIKDGDIVVYRDSYNYAVKRIYRDNNELIFRPDSHDPTFRDYVTNADEQLDIIGKVVVYIVELD</sequence>
<evidence type="ECO:0000259" key="4">
    <source>
        <dbReference type="PROSITE" id="PS50943"/>
    </source>
</evidence>
<dbReference type="Pfam" id="PF01381">
    <property type="entry name" value="HTH_3"/>
    <property type="match status" value="1"/>
</dbReference>
<dbReference type="PANTHER" id="PTHR40661:SF3">
    <property type="entry name" value="FELS-1 PROPHAGE TRANSCRIPTIONAL REGULATOR"/>
    <property type="match status" value="1"/>
</dbReference>
<keyword evidence="1" id="KW-0805">Transcription regulation</keyword>
<accession>A0ABW3TTI8</accession>
<proteinExistence type="predicted"/>
<dbReference type="Proteomes" id="UP001597231">
    <property type="component" value="Unassembled WGS sequence"/>
</dbReference>
<dbReference type="PROSITE" id="PS50943">
    <property type="entry name" value="HTH_CROC1"/>
    <property type="match status" value="1"/>
</dbReference>
<feature type="domain" description="HTH cro/C1-type" evidence="4">
    <location>
        <begin position="7"/>
        <end position="62"/>
    </location>
</feature>
<evidence type="ECO:0000313" key="6">
    <source>
        <dbReference type="Proteomes" id="UP001597231"/>
    </source>
</evidence>
<dbReference type="InterPro" id="IPR015927">
    <property type="entry name" value="Peptidase_S24_S26A/B/C"/>
</dbReference>
<dbReference type="PANTHER" id="PTHR40661">
    <property type="match status" value="1"/>
</dbReference>
<dbReference type="CDD" id="cd00093">
    <property type="entry name" value="HTH_XRE"/>
    <property type="match status" value="1"/>
</dbReference>